<evidence type="ECO:0000256" key="2">
    <source>
        <dbReference type="ARBA" id="ARBA00022723"/>
    </source>
</evidence>
<sequence length="117" mass="12989">MCDLLWADPTPTMGRSPSKRGASMGFGENITKKFLQENKLSLLIRSHEVKHEGYEVTHDGKCITIFSAPNYCDFSGNSGAYIRLNGKDLKPKFIQFSAVPHPAVGPMAYASQFRGMF</sequence>
<dbReference type="InterPro" id="IPR051134">
    <property type="entry name" value="PPP_phosphatase"/>
</dbReference>
<comment type="cofactor">
    <cofactor evidence="1">
        <name>Mn(2+)</name>
        <dbReference type="ChEBI" id="CHEBI:29035"/>
    </cofactor>
</comment>
<evidence type="ECO:0000256" key="3">
    <source>
        <dbReference type="ARBA" id="ARBA00023211"/>
    </source>
</evidence>
<dbReference type="Gene3D" id="3.60.21.10">
    <property type="match status" value="1"/>
</dbReference>
<keyword evidence="2" id="KW-0479">Metal-binding</keyword>
<dbReference type="SMART" id="SM00156">
    <property type="entry name" value="PP2Ac"/>
    <property type="match status" value="1"/>
</dbReference>
<dbReference type="SUPFAM" id="SSF56300">
    <property type="entry name" value="Metallo-dependent phosphatases"/>
    <property type="match status" value="1"/>
</dbReference>
<name>A0A1J3IAD2_NOCCA</name>
<reference evidence="5" key="1">
    <citation type="submission" date="2016-07" db="EMBL/GenBank/DDBJ databases">
        <title>De novo transcriptome assembly of four accessions of the metal hyperaccumulator plant Noccaea caerulescens.</title>
        <authorList>
            <person name="Blande D."/>
            <person name="Halimaa P."/>
            <person name="Tervahauta A.I."/>
            <person name="Aarts M.G."/>
            <person name="Karenlampi S.O."/>
        </authorList>
    </citation>
    <scope>NUCLEOTIDE SEQUENCE</scope>
</reference>
<evidence type="ECO:0000259" key="4">
    <source>
        <dbReference type="SMART" id="SM00156"/>
    </source>
</evidence>
<organism evidence="5">
    <name type="scientific">Noccaea caerulescens</name>
    <name type="common">Alpine penny-cress</name>
    <name type="synonym">Thlaspi caerulescens</name>
    <dbReference type="NCBI Taxonomy" id="107243"/>
    <lineage>
        <taxon>Eukaryota</taxon>
        <taxon>Viridiplantae</taxon>
        <taxon>Streptophyta</taxon>
        <taxon>Embryophyta</taxon>
        <taxon>Tracheophyta</taxon>
        <taxon>Spermatophyta</taxon>
        <taxon>Magnoliopsida</taxon>
        <taxon>eudicotyledons</taxon>
        <taxon>Gunneridae</taxon>
        <taxon>Pentapetalae</taxon>
        <taxon>rosids</taxon>
        <taxon>malvids</taxon>
        <taxon>Brassicales</taxon>
        <taxon>Brassicaceae</taxon>
        <taxon>Coluteocarpeae</taxon>
        <taxon>Noccaea</taxon>
    </lineage>
</organism>
<dbReference type="PANTHER" id="PTHR45668:SF5">
    <property type="entry name" value="SERINE_THREONINE-PROTEIN PHOSPHATASE 5"/>
    <property type="match status" value="1"/>
</dbReference>
<keyword evidence="3" id="KW-0464">Manganese</keyword>
<evidence type="ECO:0000256" key="1">
    <source>
        <dbReference type="ARBA" id="ARBA00001936"/>
    </source>
</evidence>
<dbReference type="AlphaFoldDB" id="A0A1J3IAD2"/>
<accession>A0A1J3IAD2</accession>
<dbReference type="GO" id="GO:0016787">
    <property type="term" value="F:hydrolase activity"/>
    <property type="evidence" value="ECO:0007669"/>
    <property type="project" value="InterPro"/>
</dbReference>
<gene>
    <name evidence="5" type="ORF">MP_TR10422_c1_g1_i1_g.31916</name>
</gene>
<dbReference type="EMBL" id="GEVM01028552">
    <property type="protein sequence ID" value="JAU77386.1"/>
    <property type="molecule type" value="Transcribed_RNA"/>
</dbReference>
<dbReference type="PANTHER" id="PTHR45668">
    <property type="entry name" value="SERINE/THREONINE-PROTEIN PHOSPHATASE 5-RELATED"/>
    <property type="match status" value="1"/>
</dbReference>
<evidence type="ECO:0000313" key="5">
    <source>
        <dbReference type="EMBL" id="JAU77386.1"/>
    </source>
</evidence>
<feature type="domain" description="Serine/threonine specific protein phosphatases" evidence="4">
    <location>
        <begin position="1"/>
        <end position="100"/>
    </location>
</feature>
<dbReference type="PRINTS" id="PR00114">
    <property type="entry name" value="STPHPHTASE"/>
</dbReference>
<proteinExistence type="predicted"/>
<dbReference type="GO" id="GO:0046872">
    <property type="term" value="F:metal ion binding"/>
    <property type="evidence" value="ECO:0007669"/>
    <property type="project" value="UniProtKB-KW"/>
</dbReference>
<dbReference type="InterPro" id="IPR006186">
    <property type="entry name" value="Ser/Thr-sp_prot-phosphatase"/>
</dbReference>
<protein>
    <submittedName>
        <fullName evidence="5">Serine/threonine-protein phosphatase 5</fullName>
    </submittedName>
</protein>
<dbReference type="InterPro" id="IPR029052">
    <property type="entry name" value="Metallo-depent_PP-like"/>
</dbReference>